<dbReference type="PANTHER" id="PTHR43499">
    <property type="entry name" value="ABC TRANSPORTER I FAMILY MEMBER 1"/>
    <property type="match status" value="1"/>
</dbReference>
<organism evidence="8 9">
    <name type="scientific">Vibrio viridaestus</name>
    <dbReference type="NCBI Taxonomy" id="2487322"/>
    <lineage>
        <taxon>Bacteria</taxon>
        <taxon>Pseudomonadati</taxon>
        <taxon>Pseudomonadota</taxon>
        <taxon>Gammaproteobacteria</taxon>
        <taxon>Vibrionales</taxon>
        <taxon>Vibrionaceae</taxon>
        <taxon>Vibrio</taxon>
    </lineage>
</organism>
<dbReference type="OrthoDB" id="9800654at2"/>
<accession>A0A3N9TK30</accession>
<evidence type="ECO:0000313" key="9">
    <source>
        <dbReference type="Proteomes" id="UP000281112"/>
    </source>
</evidence>
<dbReference type="NCBIfam" id="NF010061">
    <property type="entry name" value="PRK13538.1"/>
    <property type="match status" value="1"/>
</dbReference>
<dbReference type="PROSITE" id="PS50893">
    <property type="entry name" value="ABC_TRANSPORTER_2"/>
    <property type="match status" value="1"/>
</dbReference>
<comment type="caution">
    <text evidence="8">The sequence shown here is derived from an EMBL/GenBank/DDBJ whole genome shotgun (WGS) entry which is preliminary data.</text>
</comment>
<dbReference type="GO" id="GO:0022857">
    <property type="term" value="F:transmembrane transporter activity"/>
    <property type="evidence" value="ECO:0007669"/>
    <property type="project" value="InterPro"/>
</dbReference>
<dbReference type="EMBL" id="RJVQ01000002">
    <property type="protein sequence ID" value="RQW64163.1"/>
    <property type="molecule type" value="Genomic_DNA"/>
</dbReference>
<sequence length="207" mass="23151">MLEVKSLECKKSNQSLFHPLSFQVAPSEIVQIVGENGSGKTTLLRALVGLSDIEEGSVTWSGHSIQTEEFRGNLLYIGHLVGVKKELTAIENLRFYQQLTGNRYDDESLFNALEIVGLVGREDIPVGSLSFGQQRRVALARLWLSDQPIWVLDEPFTGIDKRGVKALEQRFIEHANAGGLIIFTAHIDVLHELFSVKKIELQDMGMF</sequence>
<dbReference type="InterPro" id="IPR005895">
    <property type="entry name" value="ABC_transptr_haem_export_CcmA"/>
</dbReference>
<protein>
    <submittedName>
        <fullName evidence="8">Cytochrome c biogenesis heme-transporting ATPase CcmA</fullName>
    </submittedName>
</protein>
<gene>
    <name evidence="8" type="primary">ccmA</name>
    <name evidence="8" type="ORF">EES38_06120</name>
</gene>
<keyword evidence="2" id="KW-0547">Nucleotide-binding</keyword>
<dbReference type="InterPro" id="IPR027417">
    <property type="entry name" value="P-loop_NTPase"/>
</dbReference>
<keyword evidence="1" id="KW-0813">Transport</keyword>
<keyword evidence="6" id="KW-0472">Membrane</keyword>
<evidence type="ECO:0000256" key="4">
    <source>
        <dbReference type="ARBA" id="ARBA00022840"/>
    </source>
</evidence>
<keyword evidence="5" id="KW-1278">Translocase</keyword>
<evidence type="ECO:0000256" key="5">
    <source>
        <dbReference type="ARBA" id="ARBA00022967"/>
    </source>
</evidence>
<dbReference type="AlphaFoldDB" id="A0A3N9TK30"/>
<dbReference type="Pfam" id="PF00005">
    <property type="entry name" value="ABC_tran"/>
    <property type="match status" value="1"/>
</dbReference>
<dbReference type="GO" id="GO:0005524">
    <property type="term" value="F:ATP binding"/>
    <property type="evidence" value="ECO:0007669"/>
    <property type="project" value="UniProtKB-KW"/>
</dbReference>
<dbReference type="NCBIfam" id="TIGR01189">
    <property type="entry name" value="ccmA"/>
    <property type="match status" value="1"/>
</dbReference>
<dbReference type="RefSeq" id="WP_124936282.1">
    <property type="nucleotide sequence ID" value="NZ_RJVQ01000002.1"/>
</dbReference>
<dbReference type="GO" id="GO:0016887">
    <property type="term" value="F:ATP hydrolysis activity"/>
    <property type="evidence" value="ECO:0007669"/>
    <property type="project" value="InterPro"/>
</dbReference>
<evidence type="ECO:0000256" key="2">
    <source>
        <dbReference type="ARBA" id="ARBA00022741"/>
    </source>
</evidence>
<feature type="domain" description="ABC transporter" evidence="7">
    <location>
        <begin position="2"/>
        <end position="206"/>
    </location>
</feature>
<dbReference type="SUPFAM" id="SSF52540">
    <property type="entry name" value="P-loop containing nucleoside triphosphate hydrolases"/>
    <property type="match status" value="1"/>
</dbReference>
<dbReference type="GO" id="GO:0017004">
    <property type="term" value="P:cytochrome complex assembly"/>
    <property type="evidence" value="ECO:0007669"/>
    <property type="project" value="UniProtKB-KW"/>
</dbReference>
<evidence type="ECO:0000256" key="1">
    <source>
        <dbReference type="ARBA" id="ARBA00022448"/>
    </source>
</evidence>
<name>A0A3N9TK30_9VIBR</name>
<evidence type="ECO:0000256" key="6">
    <source>
        <dbReference type="ARBA" id="ARBA00023136"/>
    </source>
</evidence>
<proteinExistence type="predicted"/>
<keyword evidence="3" id="KW-0201">Cytochrome c-type biogenesis</keyword>
<evidence type="ECO:0000256" key="3">
    <source>
        <dbReference type="ARBA" id="ARBA00022748"/>
    </source>
</evidence>
<dbReference type="Proteomes" id="UP000281112">
    <property type="component" value="Unassembled WGS sequence"/>
</dbReference>
<dbReference type="InterPro" id="IPR003593">
    <property type="entry name" value="AAA+_ATPase"/>
</dbReference>
<dbReference type="PROSITE" id="PS00211">
    <property type="entry name" value="ABC_TRANSPORTER_1"/>
    <property type="match status" value="1"/>
</dbReference>
<dbReference type="InterPro" id="IPR003439">
    <property type="entry name" value="ABC_transporter-like_ATP-bd"/>
</dbReference>
<dbReference type="Gene3D" id="3.40.50.300">
    <property type="entry name" value="P-loop containing nucleotide triphosphate hydrolases"/>
    <property type="match status" value="1"/>
</dbReference>
<dbReference type="InterPro" id="IPR017871">
    <property type="entry name" value="ABC_transporter-like_CS"/>
</dbReference>
<evidence type="ECO:0000313" key="8">
    <source>
        <dbReference type="EMBL" id="RQW64163.1"/>
    </source>
</evidence>
<evidence type="ECO:0000259" key="7">
    <source>
        <dbReference type="PROSITE" id="PS50893"/>
    </source>
</evidence>
<keyword evidence="9" id="KW-1185">Reference proteome</keyword>
<reference evidence="8 9" key="1">
    <citation type="submission" date="2018-11" db="EMBL/GenBank/DDBJ databases">
        <title>Vibrio LJC006 sp. nov., isolated from seawater during the bloom of the enteromorpha.</title>
        <authorList>
            <person name="Liang J."/>
        </authorList>
    </citation>
    <scope>NUCLEOTIDE SEQUENCE [LARGE SCALE GENOMIC DNA]</scope>
    <source>
        <strain evidence="8 9">LJC006</strain>
    </source>
</reference>
<keyword evidence="4" id="KW-0067">ATP-binding</keyword>
<dbReference type="PANTHER" id="PTHR43499:SF1">
    <property type="entry name" value="ABC TRANSPORTER I FAMILY MEMBER 1"/>
    <property type="match status" value="1"/>
</dbReference>
<dbReference type="SMART" id="SM00382">
    <property type="entry name" value="AAA"/>
    <property type="match status" value="1"/>
</dbReference>